<accession>A0A1L9SZE9</accession>
<evidence type="ECO:0000256" key="7">
    <source>
        <dbReference type="ARBA" id="ARBA00023242"/>
    </source>
</evidence>
<dbReference type="InterPro" id="IPR007219">
    <property type="entry name" value="XnlR_reg_dom"/>
</dbReference>
<keyword evidence="5" id="KW-0238">DNA-binding</keyword>
<dbReference type="GeneID" id="63766803"/>
<dbReference type="SUPFAM" id="SSF57667">
    <property type="entry name" value="beta-beta-alpha zinc fingers"/>
    <property type="match status" value="1"/>
</dbReference>
<dbReference type="STRING" id="1036612.A0A1L9SZE9"/>
<dbReference type="SMART" id="SM00355">
    <property type="entry name" value="ZnF_C2H2"/>
    <property type="match status" value="2"/>
</dbReference>
<keyword evidence="7" id="KW-0539">Nucleus</keyword>
<evidence type="ECO:0000313" key="13">
    <source>
        <dbReference type="Proteomes" id="UP000184356"/>
    </source>
</evidence>
<dbReference type="PROSITE" id="PS00463">
    <property type="entry name" value="ZN2_CY6_FUNGAL_1"/>
    <property type="match status" value="1"/>
</dbReference>
<dbReference type="PROSITE" id="PS50157">
    <property type="entry name" value="ZINC_FINGER_C2H2_2"/>
    <property type="match status" value="2"/>
</dbReference>
<organism evidence="12 13">
    <name type="scientific">Aspergillus sydowii CBS 593.65</name>
    <dbReference type="NCBI Taxonomy" id="1036612"/>
    <lineage>
        <taxon>Eukaryota</taxon>
        <taxon>Fungi</taxon>
        <taxon>Dikarya</taxon>
        <taxon>Ascomycota</taxon>
        <taxon>Pezizomycotina</taxon>
        <taxon>Eurotiomycetes</taxon>
        <taxon>Eurotiomycetidae</taxon>
        <taxon>Eurotiales</taxon>
        <taxon>Aspergillaceae</taxon>
        <taxon>Aspergillus</taxon>
        <taxon>Aspergillus subgen. Nidulantes</taxon>
    </lineage>
</organism>
<evidence type="ECO:0000256" key="3">
    <source>
        <dbReference type="ARBA" id="ARBA00022833"/>
    </source>
</evidence>
<dbReference type="Gene3D" id="3.30.160.60">
    <property type="entry name" value="Classic Zinc Finger"/>
    <property type="match status" value="2"/>
</dbReference>
<dbReference type="Proteomes" id="UP000184356">
    <property type="component" value="Unassembled WGS sequence"/>
</dbReference>
<dbReference type="FunFam" id="3.30.160.60:FF:000446">
    <property type="entry name" value="Zinc finger protein"/>
    <property type="match status" value="1"/>
</dbReference>
<dbReference type="PANTHER" id="PTHR47660">
    <property type="entry name" value="TRANSCRIPTION FACTOR WITH C2H2 AND ZN(2)-CYS(6) DNA BINDING DOMAIN (EUROFUNG)-RELATED-RELATED"/>
    <property type="match status" value="1"/>
</dbReference>
<reference evidence="13" key="1">
    <citation type="journal article" date="2017" name="Genome Biol.">
        <title>Comparative genomics reveals high biological diversity and specific adaptations in the industrially and medically important fungal genus Aspergillus.</title>
        <authorList>
            <person name="de Vries R.P."/>
            <person name="Riley R."/>
            <person name="Wiebenga A."/>
            <person name="Aguilar-Osorio G."/>
            <person name="Amillis S."/>
            <person name="Uchima C.A."/>
            <person name="Anderluh G."/>
            <person name="Asadollahi M."/>
            <person name="Askin M."/>
            <person name="Barry K."/>
            <person name="Battaglia E."/>
            <person name="Bayram O."/>
            <person name="Benocci T."/>
            <person name="Braus-Stromeyer S.A."/>
            <person name="Caldana C."/>
            <person name="Canovas D."/>
            <person name="Cerqueira G.C."/>
            <person name="Chen F."/>
            <person name="Chen W."/>
            <person name="Choi C."/>
            <person name="Clum A."/>
            <person name="Dos Santos R.A."/>
            <person name="Damasio A.R."/>
            <person name="Diallinas G."/>
            <person name="Emri T."/>
            <person name="Fekete E."/>
            <person name="Flipphi M."/>
            <person name="Freyberg S."/>
            <person name="Gallo A."/>
            <person name="Gournas C."/>
            <person name="Habgood R."/>
            <person name="Hainaut M."/>
            <person name="Harispe M.L."/>
            <person name="Henrissat B."/>
            <person name="Hilden K.S."/>
            <person name="Hope R."/>
            <person name="Hossain A."/>
            <person name="Karabika E."/>
            <person name="Karaffa L."/>
            <person name="Karanyi Z."/>
            <person name="Krasevec N."/>
            <person name="Kuo A."/>
            <person name="Kusch H."/>
            <person name="LaButti K."/>
            <person name="Lagendijk E.L."/>
            <person name="Lapidus A."/>
            <person name="Levasseur A."/>
            <person name="Lindquist E."/>
            <person name="Lipzen A."/>
            <person name="Logrieco A.F."/>
            <person name="MacCabe A."/>
            <person name="Maekelae M.R."/>
            <person name="Malavazi I."/>
            <person name="Melin P."/>
            <person name="Meyer V."/>
            <person name="Mielnichuk N."/>
            <person name="Miskei M."/>
            <person name="Molnar A.P."/>
            <person name="Mule G."/>
            <person name="Ngan C.Y."/>
            <person name="Orejas M."/>
            <person name="Orosz E."/>
            <person name="Ouedraogo J.P."/>
            <person name="Overkamp K.M."/>
            <person name="Park H.-S."/>
            <person name="Perrone G."/>
            <person name="Piumi F."/>
            <person name="Punt P.J."/>
            <person name="Ram A.F."/>
            <person name="Ramon A."/>
            <person name="Rauscher S."/>
            <person name="Record E."/>
            <person name="Riano-Pachon D.M."/>
            <person name="Robert V."/>
            <person name="Roehrig J."/>
            <person name="Ruller R."/>
            <person name="Salamov A."/>
            <person name="Salih N.S."/>
            <person name="Samson R.A."/>
            <person name="Sandor E."/>
            <person name="Sanguinetti M."/>
            <person name="Schuetze T."/>
            <person name="Sepcic K."/>
            <person name="Shelest E."/>
            <person name="Sherlock G."/>
            <person name="Sophianopoulou V."/>
            <person name="Squina F.M."/>
            <person name="Sun H."/>
            <person name="Susca A."/>
            <person name="Todd R.B."/>
            <person name="Tsang A."/>
            <person name="Unkles S.E."/>
            <person name="van de Wiele N."/>
            <person name="van Rossen-Uffink D."/>
            <person name="Oliveira J.V."/>
            <person name="Vesth T.C."/>
            <person name="Visser J."/>
            <person name="Yu J.-H."/>
            <person name="Zhou M."/>
            <person name="Andersen M.R."/>
            <person name="Archer D.B."/>
            <person name="Baker S.E."/>
            <person name="Benoit I."/>
            <person name="Brakhage A.A."/>
            <person name="Braus G.H."/>
            <person name="Fischer R."/>
            <person name="Frisvad J.C."/>
            <person name="Goldman G.H."/>
            <person name="Houbraken J."/>
            <person name="Oakley B."/>
            <person name="Pocsi I."/>
            <person name="Scazzocchio C."/>
            <person name="Seiboth B."/>
            <person name="vanKuyk P.A."/>
            <person name="Wortman J."/>
            <person name="Dyer P.S."/>
            <person name="Grigoriev I.V."/>
        </authorList>
    </citation>
    <scope>NUCLEOTIDE SEQUENCE [LARGE SCALE GENOMIC DNA]</scope>
    <source>
        <strain evidence="13">CBS 593.65</strain>
    </source>
</reference>
<feature type="domain" description="C2H2-type" evidence="11">
    <location>
        <begin position="47"/>
        <end position="74"/>
    </location>
</feature>
<evidence type="ECO:0000256" key="4">
    <source>
        <dbReference type="ARBA" id="ARBA00023015"/>
    </source>
</evidence>
<dbReference type="Pfam" id="PF00096">
    <property type="entry name" value="zf-C2H2"/>
    <property type="match status" value="2"/>
</dbReference>
<name>A0A1L9SZE9_9EURO</name>
<dbReference type="PROSITE" id="PS50048">
    <property type="entry name" value="ZN2_CY6_FUNGAL_2"/>
    <property type="match status" value="1"/>
</dbReference>
<dbReference type="SUPFAM" id="SSF57701">
    <property type="entry name" value="Zn2/Cys6 DNA-binding domain"/>
    <property type="match status" value="1"/>
</dbReference>
<keyword evidence="6" id="KW-0804">Transcription</keyword>
<dbReference type="RefSeq" id="XP_040696333.1">
    <property type="nucleotide sequence ID" value="XM_040850730.1"/>
</dbReference>
<dbReference type="GO" id="GO:0003677">
    <property type="term" value="F:DNA binding"/>
    <property type="evidence" value="ECO:0007669"/>
    <property type="project" value="UniProtKB-KW"/>
</dbReference>
<dbReference type="InterPro" id="IPR036864">
    <property type="entry name" value="Zn2-C6_fun-type_DNA-bd_sf"/>
</dbReference>
<dbReference type="OrthoDB" id="1405595at2759"/>
<gene>
    <name evidence="12" type="ORF">ASPSYDRAFT_73765</name>
</gene>
<evidence type="ECO:0008006" key="14">
    <source>
        <dbReference type="Google" id="ProtNLM"/>
    </source>
</evidence>
<feature type="compositionally biased region" description="Polar residues" evidence="9">
    <location>
        <begin position="126"/>
        <end position="141"/>
    </location>
</feature>
<feature type="domain" description="C2H2-type" evidence="11">
    <location>
        <begin position="19"/>
        <end position="46"/>
    </location>
</feature>
<dbReference type="Pfam" id="PF00172">
    <property type="entry name" value="Zn_clus"/>
    <property type="match status" value="1"/>
</dbReference>
<evidence type="ECO:0000259" key="10">
    <source>
        <dbReference type="PROSITE" id="PS50048"/>
    </source>
</evidence>
<evidence type="ECO:0000256" key="8">
    <source>
        <dbReference type="PROSITE-ProRule" id="PRU00042"/>
    </source>
</evidence>
<proteinExistence type="predicted"/>
<evidence type="ECO:0000259" key="11">
    <source>
        <dbReference type="PROSITE" id="PS50157"/>
    </source>
</evidence>
<dbReference type="CDD" id="cd12148">
    <property type="entry name" value="fungal_TF_MHR"/>
    <property type="match status" value="1"/>
</dbReference>
<keyword evidence="4" id="KW-0805">Transcription regulation</keyword>
<dbReference type="PROSITE" id="PS00028">
    <property type="entry name" value="ZINC_FINGER_C2H2_1"/>
    <property type="match status" value="2"/>
</dbReference>
<dbReference type="EMBL" id="KV878601">
    <property type="protein sequence ID" value="OJJ52527.1"/>
    <property type="molecule type" value="Genomic_DNA"/>
</dbReference>
<dbReference type="AlphaFoldDB" id="A0A1L9SZE9"/>
<dbReference type="InterPro" id="IPR013087">
    <property type="entry name" value="Znf_C2H2_type"/>
</dbReference>
<dbReference type="Pfam" id="PF04082">
    <property type="entry name" value="Fungal_trans"/>
    <property type="match status" value="1"/>
</dbReference>
<sequence length="826" mass="93229">MPPTSGTRLPMETEASKPWACEYCSEEFSRKEHLRRHESRHLGLRPFQCELCSRTFSRRDTLIRHRLIHEPDNAGDCRQWVCGRPRSQAACRNCAQAKQRCNGAWPCLRCARKNLLCQPVAQGATRPQTAAPVSTSMSASLSGHGHDTLGQQQLEMPTTAFSMQAASEADIWPLDVPECGPEQNLGSQDTQNTLFTHVGQFATDIVACPRQEDSDEQSGMSQSTGTTIDQPFAVPTSMGSSPTTCDFAAQEQRSVSKKCCCVRFPEGGPEDDEVIAAEDFGHVANIPETKYRQILEFWRTQQCARCKASCAETSFVSLPLLNTTIQLYYEYYDPWMPFLHPSAFDDGRISCVLVLAVASVGCQYSDVKNSEAYVLGLQDLLQGALNTIAGENSSLDKIALVQCLILRDVGLLLSGHQDDIRTSQYQKNTLATLSQSMALSGDILEDNSPSNCSSELYIAWHRWVLSETRRRVVYCTWVIECFHLVLRDVPPCLNLDHFRIPLPSNDELWRSSPQEWHRTFFRSTDTSEPWSLRTVMVNPLCLDQLFDNTSQLRDLVIFLTFYVEERRVLGSSQPWFAPERILDVRGRAFFEWPDDLVSLRTSTDRHCDPIIDRFKGLVTVDQSAPNQIMKLVYHTINIIRRTPLRCLYALTGWQANFEQMGIAAASLSRWMQQNPTFARESLLHAAALYNDLYDAGSGAGIHHLAFLIATLYIWAYVSLNGEGSGQLDISNRPCHPLRLDKPLSAYEWRSWVLGISDAPIYVKGVGMLVNQESALRVLKGFRKSLSRYRSWPSLRYGLLYAVTEIIEGRFASYAPRMMHGRRSLPL</sequence>
<evidence type="ECO:0000256" key="2">
    <source>
        <dbReference type="ARBA" id="ARBA00022771"/>
    </source>
</evidence>
<evidence type="ECO:0000256" key="1">
    <source>
        <dbReference type="ARBA" id="ARBA00022723"/>
    </source>
</evidence>
<keyword evidence="13" id="KW-1185">Reference proteome</keyword>
<evidence type="ECO:0000256" key="9">
    <source>
        <dbReference type="SAM" id="MobiDB-lite"/>
    </source>
</evidence>
<dbReference type="GO" id="GO:0000981">
    <property type="term" value="F:DNA-binding transcription factor activity, RNA polymerase II-specific"/>
    <property type="evidence" value="ECO:0007669"/>
    <property type="project" value="InterPro"/>
</dbReference>
<dbReference type="SMART" id="SM00066">
    <property type="entry name" value="GAL4"/>
    <property type="match status" value="1"/>
</dbReference>
<dbReference type="Gene3D" id="4.10.240.10">
    <property type="entry name" value="Zn(2)-C6 fungal-type DNA-binding domain"/>
    <property type="match status" value="1"/>
</dbReference>
<dbReference type="InterPro" id="IPR001138">
    <property type="entry name" value="Zn2Cys6_DnaBD"/>
</dbReference>
<dbReference type="GO" id="GO:0006351">
    <property type="term" value="P:DNA-templated transcription"/>
    <property type="evidence" value="ECO:0007669"/>
    <property type="project" value="InterPro"/>
</dbReference>
<dbReference type="GO" id="GO:0008270">
    <property type="term" value="F:zinc ion binding"/>
    <property type="evidence" value="ECO:0007669"/>
    <property type="project" value="UniProtKB-KW"/>
</dbReference>
<evidence type="ECO:0000256" key="5">
    <source>
        <dbReference type="ARBA" id="ARBA00023125"/>
    </source>
</evidence>
<feature type="region of interest" description="Disordered" evidence="9">
    <location>
        <begin position="126"/>
        <end position="145"/>
    </location>
</feature>
<evidence type="ECO:0000313" key="12">
    <source>
        <dbReference type="EMBL" id="OJJ52527.1"/>
    </source>
</evidence>
<keyword evidence="3" id="KW-0862">Zinc</keyword>
<dbReference type="InterPro" id="IPR036236">
    <property type="entry name" value="Znf_C2H2_sf"/>
</dbReference>
<keyword evidence="1" id="KW-0479">Metal-binding</keyword>
<feature type="domain" description="Zn(2)-C6 fungal-type" evidence="10">
    <location>
        <begin position="90"/>
        <end position="117"/>
    </location>
</feature>
<keyword evidence="2 8" id="KW-0863">Zinc-finger</keyword>
<protein>
    <recommendedName>
        <fullName evidence="14">C2H2-type domain-containing protein</fullName>
    </recommendedName>
</protein>
<dbReference type="CDD" id="cd00067">
    <property type="entry name" value="GAL4"/>
    <property type="match status" value="1"/>
</dbReference>
<evidence type="ECO:0000256" key="6">
    <source>
        <dbReference type="ARBA" id="ARBA00023163"/>
    </source>
</evidence>
<dbReference type="VEuPathDB" id="FungiDB:ASPSYDRAFT_73765"/>